<protein>
    <submittedName>
        <fullName evidence="1">(rape) hypothetical protein</fullName>
    </submittedName>
</protein>
<gene>
    <name evidence="1" type="ORF">DARMORV10_C09P56720.1</name>
</gene>
<dbReference type="Proteomes" id="UP001295469">
    <property type="component" value="Chromosome C09"/>
</dbReference>
<sequence length="214" mass="23829">NKLKKAPRPAKMQESIDSSRNLVDGDTATLQMIVENTAGKNQTGGSKDTTLSYEKSMRGGFNLGDQSMELGSTKRVIDLNILKKVFEERRLKSQGCVDTTVMQVPEPRNPQKGWFGFGFTNSKKSKEQSLIVGLTAPSLTTSETVVSAEKIVESGRHHDDLDQKLHPQEIFNKRSQIGQLIYQRKLGRAEDQLELSSRLVDLSIKGSLVEPRIN</sequence>
<dbReference type="AlphaFoldDB" id="A0A816J3W4"/>
<reference evidence="1" key="1">
    <citation type="submission" date="2021-01" db="EMBL/GenBank/DDBJ databases">
        <authorList>
            <consortium name="Genoscope - CEA"/>
            <person name="William W."/>
        </authorList>
    </citation>
    <scope>NUCLEOTIDE SEQUENCE</scope>
</reference>
<feature type="non-terminal residue" evidence="1">
    <location>
        <position position="1"/>
    </location>
</feature>
<dbReference type="EMBL" id="HG994373">
    <property type="protein sequence ID" value="CAF1777973.1"/>
    <property type="molecule type" value="Genomic_DNA"/>
</dbReference>
<proteinExistence type="predicted"/>
<evidence type="ECO:0000313" key="1">
    <source>
        <dbReference type="EMBL" id="CAF1777973.1"/>
    </source>
</evidence>
<accession>A0A816J3W4</accession>
<organism evidence="1">
    <name type="scientific">Brassica napus</name>
    <name type="common">Rape</name>
    <dbReference type="NCBI Taxonomy" id="3708"/>
    <lineage>
        <taxon>Eukaryota</taxon>
        <taxon>Viridiplantae</taxon>
        <taxon>Streptophyta</taxon>
        <taxon>Embryophyta</taxon>
        <taxon>Tracheophyta</taxon>
        <taxon>Spermatophyta</taxon>
        <taxon>Magnoliopsida</taxon>
        <taxon>eudicotyledons</taxon>
        <taxon>Gunneridae</taxon>
        <taxon>Pentapetalae</taxon>
        <taxon>rosids</taxon>
        <taxon>malvids</taxon>
        <taxon>Brassicales</taxon>
        <taxon>Brassicaceae</taxon>
        <taxon>Brassiceae</taxon>
        <taxon>Brassica</taxon>
    </lineage>
</organism>
<name>A0A816J3W4_BRANA</name>